<sequence>MTADKTDDDSYLDTSYWNGMIKMSLSRLFILRCLFEEPMHGYAITKRISELTSGCCAPTEGSLYPALNEFQKKGYVTSESRTVNGRERKTYKLTDRGEEAYRTGLEAWEETAEALLEAKKELELSG</sequence>
<evidence type="ECO:0000313" key="3">
    <source>
        <dbReference type="Proteomes" id="UP000199476"/>
    </source>
</evidence>
<dbReference type="EMBL" id="FNGO01000024">
    <property type="protein sequence ID" value="SDM28032.1"/>
    <property type="molecule type" value="Genomic_DNA"/>
</dbReference>
<dbReference type="InterPro" id="IPR005149">
    <property type="entry name" value="Tscrpt_reg_PadR_N"/>
</dbReference>
<proteinExistence type="predicted"/>
<name>A0A1G9RXZ4_9FIRM</name>
<dbReference type="RefSeq" id="WP_089761646.1">
    <property type="nucleotide sequence ID" value="NZ_FNGO01000024.1"/>
</dbReference>
<dbReference type="InterPro" id="IPR036388">
    <property type="entry name" value="WH-like_DNA-bd_sf"/>
</dbReference>
<dbReference type="Pfam" id="PF03551">
    <property type="entry name" value="PadR"/>
    <property type="match status" value="1"/>
</dbReference>
<evidence type="ECO:0000313" key="2">
    <source>
        <dbReference type="EMBL" id="SDM28032.1"/>
    </source>
</evidence>
<dbReference type="InterPro" id="IPR052509">
    <property type="entry name" value="Metal_resp_DNA-bind_regulator"/>
</dbReference>
<gene>
    <name evidence="2" type="ORF">SAMN04488692_12445</name>
</gene>
<dbReference type="PANTHER" id="PTHR33169">
    <property type="entry name" value="PADR-FAMILY TRANSCRIPTIONAL REGULATOR"/>
    <property type="match status" value="1"/>
</dbReference>
<dbReference type="Proteomes" id="UP000199476">
    <property type="component" value="Unassembled WGS sequence"/>
</dbReference>
<keyword evidence="2" id="KW-0238">DNA-binding</keyword>
<keyword evidence="3" id="KW-1185">Reference proteome</keyword>
<accession>A0A1G9RXZ4</accession>
<dbReference type="Gene3D" id="1.10.10.10">
    <property type="entry name" value="Winged helix-like DNA-binding domain superfamily/Winged helix DNA-binding domain"/>
    <property type="match status" value="1"/>
</dbReference>
<dbReference type="PANTHER" id="PTHR33169:SF14">
    <property type="entry name" value="TRANSCRIPTIONAL REGULATOR RV3488"/>
    <property type="match status" value="1"/>
</dbReference>
<feature type="domain" description="Transcription regulator PadR N-terminal" evidence="1">
    <location>
        <begin position="30"/>
        <end position="102"/>
    </location>
</feature>
<evidence type="ECO:0000259" key="1">
    <source>
        <dbReference type="Pfam" id="PF03551"/>
    </source>
</evidence>
<dbReference type="SUPFAM" id="SSF46785">
    <property type="entry name" value="Winged helix' DNA-binding domain"/>
    <property type="match status" value="1"/>
</dbReference>
<dbReference type="AlphaFoldDB" id="A0A1G9RXZ4"/>
<organism evidence="2 3">
    <name type="scientific">Halarsenatibacter silvermanii</name>
    <dbReference type="NCBI Taxonomy" id="321763"/>
    <lineage>
        <taxon>Bacteria</taxon>
        <taxon>Bacillati</taxon>
        <taxon>Bacillota</taxon>
        <taxon>Clostridia</taxon>
        <taxon>Halanaerobiales</taxon>
        <taxon>Halarsenatibacteraceae</taxon>
        <taxon>Halarsenatibacter</taxon>
    </lineage>
</organism>
<protein>
    <submittedName>
        <fullName evidence="2">DNA-binding transcriptional regulator, PadR family</fullName>
    </submittedName>
</protein>
<dbReference type="InterPro" id="IPR036390">
    <property type="entry name" value="WH_DNA-bd_sf"/>
</dbReference>
<dbReference type="OrthoDB" id="9808017at2"/>
<dbReference type="GO" id="GO:0003677">
    <property type="term" value="F:DNA binding"/>
    <property type="evidence" value="ECO:0007669"/>
    <property type="project" value="UniProtKB-KW"/>
</dbReference>
<reference evidence="2 3" key="1">
    <citation type="submission" date="2016-10" db="EMBL/GenBank/DDBJ databases">
        <authorList>
            <person name="de Groot N.N."/>
        </authorList>
    </citation>
    <scope>NUCLEOTIDE SEQUENCE [LARGE SCALE GENOMIC DNA]</scope>
    <source>
        <strain evidence="2 3">SLAS-1</strain>
    </source>
</reference>